<gene>
    <name evidence="1" type="ORF">LEP1GSC104_3420</name>
</gene>
<name>A0A0F6HEB6_LEPIR</name>
<protein>
    <submittedName>
        <fullName evidence="1">Uncharacterized protein</fullName>
    </submittedName>
</protein>
<comment type="caution">
    <text evidence="1">The sequence shown here is derived from an EMBL/GenBank/DDBJ whole genome shotgun (WGS) entry which is preliminary data.</text>
</comment>
<proteinExistence type="predicted"/>
<evidence type="ECO:0000313" key="1">
    <source>
        <dbReference type="EMBL" id="EKO26684.1"/>
    </source>
</evidence>
<dbReference type="EMBL" id="AHNQ02000010">
    <property type="protein sequence ID" value="EKO26684.1"/>
    <property type="molecule type" value="Genomic_DNA"/>
</dbReference>
<dbReference type="Proteomes" id="UP000006324">
    <property type="component" value="Unassembled WGS sequence"/>
</dbReference>
<organism evidence="1 2">
    <name type="scientific">Leptospira interrogans str. UI 12621</name>
    <dbReference type="NCBI Taxonomy" id="1049937"/>
    <lineage>
        <taxon>Bacteria</taxon>
        <taxon>Pseudomonadati</taxon>
        <taxon>Spirochaetota</taxon>
        <taxon>Spirochaetia</taxon>
        <taxon>Leptospirales</taxon>
        <taxon>Leptospiraceae</taxon>
        <taxon>Leptospira</taxon>
    </lineage>
</organism>
<evidence type="ECO:0000313" key="2">
    <source>
        <dbReference type="Proteomes" id="UP000006324"/>
    </source>
</evidence>
<reference evidence="1 2" key="1">
    <citation type="submission" date="2012-09" db="EMBL/GenBank/DDBJ databases">
        <authorList>
            <person name="Harkins D.M."/>
            <person name="Durkin A.S."/>
            <person name="Brinkac L.M."/>
            <person name="Selengut J.D."/>
            <person name="Sanka R."/>
            <person name="DePew J."/>
            <person name="Purushe J."/>
            <person name="Chanthongthip A."/>
            <person name="Lattana O."/>
            <person name="Phetsouvanh R."/>
            <person name="Newton P.N."/>
            <person name="Vinetz J.M."/>
            <person name="Sutton G.G."/>
            <person name="Nelson W.C."/>
            <person name="Fouts D.E."/>
        </authorList>
    </citation>
    <scope>NUCLEOTIDE SEQUENCE [LARGE SCALE GENOMIC DNA]</scope>
    <source>
        <strain evidence="1 2">UI 12621</strain>
    </source>
</reference>
<sequence length="47" mass="5360">MLRIIDNSLLTIRLEFDCVSGKICIWLLNPDTGGTLEVHRLVSNRFS</sequence>
<dbReference type="AlphaFoldDB" id="A0A0F6HEB6"/>
<accession>A0A0F6HEB6</accession>